<dbReference type="EMBL" id="OV725077">
    <property type="protein sequence ID" value="CAH1391752.1"/>
    <property type="molecule type" value="Genomic_DNA"/>
</dbReference>
<accession>A0A9P0EAW4</accession>
<proteinExistence type="predicted"/>
<reference evidence="2" key="1">
    <citation type="submission" date="2022-01" db="EMBL/GenBank/DDBJ databases">
        <authorList>
            <person name="King R."/>
        </authorList>
    </citation>
    <scope>NUCLEOTIDE SEQUENCE</scope>
</reference>
<evidence type="ECO:0000256" key="1">
    <source>
        <dbReference type="SAM" id="MobiDB-lite"/>
    </source>
</evidence>
<protein>
    <submittedName>
        <fullName evidence="2">Uncharacterized protein</fullName>
    </submittedName>
</protein>
<evidence type="ECO:0000313" key="3">
    <source>
        <dbReference type="Proteomes" id="UP001152798"/>
    </source>
</evidence>
<dbReference type="Proteomes" id="UP001152798">
    <property type="component" value="Chromosome 1"/>
</dbReference>
<evidence type="ECO:0000313" key="2">
    <source>
        <dbReference type="EMBL" id="CAH1391752.1"/>
    </source>
</evidence>
<feature type="compositionally biased region" description="Polar residues" evidence="1">
    <location>
        <begin position="42"/>
        <end position="54"/>
    </location>
</feature>
<feature type="region of interest" description="Disordered" evidence="1">
    <location>
        <begin position="42"/>
        <end position="70"/>
    </location>
</feature>
<gene>
    <name evidence="2" type="ORF">NEZAVI_LOCUS2701</name>
</gene>
<name>A0A9P0EAW4_NEZVI</name>
<keyword evidence="3" id="KW-1185">Reference proteome</keyword>
<sequence>MAASLLISSVTQIMAPSEFALTSAARFLRLCRWLLQVYRQSVSPKKQEGASSLPTIADKGQTSDSREQPEAAEALYHFAASSLSDEATTISGMFNNPNW</sequence>
<dbReference type="AlphaFoldDB" id="A0A9P0EAW4"/>
<organism evidence="2 3">
    <name type="scientific">Nezara viridula</name>
    <name type="common">Southern green stink bug</name>
    <name type="synonym">Cimex viridulus</name>
    <dbReference type="NCBI Taxonomy" id="85310"/>
    <lineage>
        <taxon>Eukaryota</taxon>
        <taxon>Metazoa</taxon>
        <taxon>Ecdysozoa</taxon>
        <taxon>Arthropoda</taxon>
        <taxon>Hexapoda</taxon>
        <taxon>Insecta</taxon>
        <taxon>Pterygota</taxon>
        <taxon>Neoptera</taxon>
        <taxon>Paraneoptera</taxon>
        <taxon>Hemiptera</taxon>
        <taxon>Heteroptera</taxon>
        <taxon>Panheteroptera</taxon>
        <taxon>Pentatomomorpha</taxon>
        <taxon>Pentatomoidea</taxon>
        <taxon>Pentatomidae</taxon>
        <taxon>Pentatominae</taxon>
        <taxon>Nezara</taxon>
    </lineage>
</organism>